<dbReference type="SMART" id="SM00256">
    <property type="entry name" value="FBOX"/>
    <property type="match status" value="1"/>
</dbReference>
<dbReference type="RefSeq" id="XP_001829787.2">
    <property type="nucleotide sequence ID" value="XM_001829735.2"/>
</dbReference>
<accession>A8N4L8</accession>
<evidence type="ECO:0000313" key="2">
    <source>
        <dbReference type="EMBL" id="EAU92009.2"/>
    </source>
</evidence>
<evidence type="ECO:0000313" key="3">
    <source>
        <dbReference type="Proteomes" id="UP000001861"/>
    </source>
</evidence>
<dbReference type="Pfam" id="PF12937">
    <property type="entry name" value="F-box-like"/>
    <property type="match status" value="1"/>
</dbReference>
<protein>
    <recommendedName>
        <fullName evidence="1">F-box domain-containing protein</fullName>
    </recommendedName>
</protein>
<dbReference type="InterPro" id="IPR036047">
    <property type="entry name" value="F-box-like_dom_sf"/>
</dbReference>
<reference evidence="2 3" key="1">
    <citation type="journal article" date="2010" name="Proc. Natl. Acad. Sci. U.S.A.">
        <title>Insights into evolution of multicellular fungi from the assembled chromosomes of the mushroom Coprinopsis cinerea (Coprinus cinereus).</title>
        <authorList>
            <person name="Stajich J.E."/>
            <person name="Wilke S.K."/>
            <person name="Ahren D."/>
            <person name="Au C.H."/>
            <person name="Birren B.W."/>
            <person name="Borodovsky M."/>
            <person name="Burns C."/>
            <person name="Canback B."/>
            <person name="Casselton L.A."/>
            <person name="Cheng C.K."/>
            <person name="Deng J."/>
            <person name="Dietrich F.S."/>
            <person name="Fargo D.C."/>
            <person name="Farman M.L."/>
            <person name="Gathman A.C."/>
            <person name="Goldberg J."/>
            <person name="Guigo R."/>
            <person name="Hoegger P.J."/>
            <person name="Hooker J.B."/>
            <person name="Huggins A."/>
            <person name="James T.Y."/>
            <person name="Kamada T."/>
            <person name="Kilaru S."/>
            <person name="Kodira C."/>
            <person name="Kues U."/>
            <person name="Kupfer D."/>
            <person name="Kwan H.S."/>
            <person name="Lomsadze A."/>
            <person name="Li W."/>
            <person name="Lilly W.W."/>
            <person name="Ma L.J."/>
            <person name="Mackey A.J."/>
            <person name="Manning G."/>
            <person name="Martin F."/>
            <person name="Muraguchi H."/>
            <person name="Natvig D.O."/>
            <person name="Palmerini H."/>
            <person name="Ramesh M.A."/>
            <person name="Rehmeyer C.J."/>
            <person name="Roe B.A."/>
            <person name="Shenoy N."/>
            <person name="Stanke M."/>
            <person name="Ter-Hovhannisyan V."/>
            <person name="Tunlid A."/>
            <person name="Velagapudi R."/>
            <person name="Vision T.J."/>
            <person name="Zeng Q."/>
            <person name="Zolan M.E."/>
            <person name="Pukkila P.J."/>
        </authorList>
    </citation>
    <scope>NUCLEOTIDE SEQUENCE [LARGE SCALE GENOMIC DNA]</scope>
    <source>
        <strain evidence="3">Okayama-7 / 130 / ATCC MYA-4618 / FGSC 9003</strain>
    </source>
</reference>
<feature type="domain" description="F-box" evidence="1">
    <location>
        <begin position="1"/>
        <end position="48"/>
    </location>
</feature>
<dbReference type="OrthoDB" id="2688364at2759"/>
<dbReference type="KEGG" id="cci:CC1G_05996"/>
<sequence>MSLTGLPLELQVQIFAYLDPEGIVAFRQTCRHFHTLERSFHLSIWQQCVEILCSGSPLFLPTFQFPTLSSKALESMARRASLMEPILEAKQRDPGAEPLAFKTLDLESRENSAAGFNGVFLLPGGRFILALGDKDLQVWDLAPYHERFAMPIIVKSFSIPASLSSRAFTAMGSKDRVFILLEDNFDELEADSGRFEAYGVNANEEFDINTAYELRIAGDEPTFVKLGEVAFVREYAAGSKDLFTFAENMAIMYIDDALLVWDFVNGTYAAWLVHGASPFRPVLEIFSSNGHVYVLRGIEFLVYPIPPLTPLGDRPRALRKSALLASPVPHPQRIRLPELHDFGQYSIFFDDVGTWGLDSARKGPYAVRDYHENWLETIWYNLPDPPASSAATVSVAASEKHTYPPNMFGIGEVVRPYRGRLVTASLWEDLELDDDTRGHVDVKAYASISSRYDGSSTAQSAQETEGKPLITLAPVHSNATVCDFDPFSGILVVAGPRALGCPIRIYDFIRPLLPTTSP</sequence>
<name>A8N4L8_COPC7</name>
<dbReference type="Gene3D" id="1.20.1280.50">
    <property type="match status" value="1"/>
</dbReference>
<dbReference type="InterPro" id="IPR001810">
    <property type="entry name" value="F-box_dom"/>
</dbReference>
<dbReference type="EMBL" id="AACS02000003">
    <property type="protein sequence ID" value="EAU92009.2"/>
    <property type="molecule type" value="Genomic_DNA"/>
</dbReference>
<dbReference type="CDD" id="cd09917">
    <property type="entry name" value="F-box_SF"/>
    <property type="match status" value="1"/>
</dbReference>
<dbReference type="GeneID" id="6006224"/>
<gene>
    <name evidence="2" type="ORF">CC1G_05996</name>
</gene>
<dbReference type="HOGENOM" id="CLU_525806_0_0_1"/>
<organism evidence="2 3">
    <name type="scientific">Coprinopsis cinerea (strain Okayama-7 / 130 / ATCC MYA-4618 / FGSC 9003)</name>
    <name type="common">Inky cap fungus</name>
    <name type="synonym">Hormographiella aspergillata</name>
    <dbReference type="NCBI Taxonomy" id="240176"/>
    <lineage>
        <taxon>Eukaryota</taxon>
        <taxon>Fungi</taxon>
        <taxon>Dikarya</taxon>
        <taxon>Basidiomycota</taxon>
        <taxon>Agaricomycotina</taxon>
        <taxon>Agaricomycetes</taxon>
        <taxon>Agaricomycetidae</taxon>
        <taxon>Agaricales</taxon>
        <taxon>Agaricineae</taxon>
        <taxon>Psathyrellaceae</taxon>
        <taxon>Coprinopsis</taxon>
    </lineage>
</organism>
<proteinExistence type="predicted"/>
<comment type="caution">
    <text evidence="2">The sequence shown here is derived from an EMBL/GenBank/DDBJ whole genome shotgun (WGS) entry which is preliminary data.</text>
</comment>
<dbReference type="InParanoid" id="A8N4L8"/>
<dbReference type="AlphaFoldDB" id="A8N4L8"/>
<dbReference type="eggNOG" id="ENOG502RCN4">
    <property type="taxonomic scope" value="Eukaryota"/>
</dbReference>
<evidence type="ECO:0000259" key="1">
    <source>
        <dbReference type="PROSITE" id="PS50181"/>
    </source>
</evidence>
<keyword evidence="3" id="KW-1185">Reference proteome</keyword>
<dbReference type="SUPFAM" id="SSF81383">
    <property type="entry name" value="F-box domain"/>
    <property type="match status" value="1"/>
</dbReference>
<dbReference type="VEuPathDB" id="FungiDB:CC1G_05996"/>
<dbReference type="Proteomes" id="UP000001861">
    <property type="component" value="Unassembled WGS sequence"/>
</dbReference>
<dbReference type="PROSITE" id="PS50181">
    <property type="entry name" value="FBOX"/>
    <property type="match status" value="1"/>
</dbReference>